<dbReference type="PANTHER" id="PTHR24184:SF11">
    <property type="entry name" value="ANKYRIN REPEAT AND SOCS BOX CONTAINING 3"/>
    <property type="match status" value="1"/>
</dbReference>
<feature type="region of interest" description="Disordered" evidence="2">
    <location>
        <begin position="138"/>
        <end position="157"/>
    </location>
</feature>
<accession>A0A914BIZ5</accession>
<dbReference type="InterPro" id="IPR002110">
    <property type="entry name" value="Ankyrin_rpt"/>
</dbReference>
<reference evidence="3" key="1">
    <citation type="submission" date="2022-11" db="UniProtKB">
        <authorList>
            <consortium name="EnsemblMetazoa"/>
        </authorList>
    </citation>
    <scope>IDENTIFICATION</scope>
</reference>
<sequence length="157" mass="16993">MMGRHKAYRSNPNKRRRMRFVPQWLEKHAVSDGSSQLPPANSINDPEALRELIHYTAEGNVIAVRLLARAGVNVNMTDEDGWTALHYAADEAQRDVAQLLMGECGADGSIRSHEGLTAADVARMDGNFELEKLLDPSAASSAGLTDSTPSSSSQESG</sequence>
<evidence type="ECO:0000313" key="4">
    <source>
        <dbReference type="Proteomes" id="UP000887568"/>
    </source>
</evidence>
<dbReference type="PANTHER" id="PTHR24184">
    <property type="entry name" value="SI:CH211-189E2.2"/>
    <property type="match status" value="1"/>
</dbReference>
<evidence type="ECO:0000313" key="3">
    <source>
        <dbReference type="EnsemblMetazoa" id="XP_038075880.1"/>
    </source>
</evidence>
<dbReference type="AlphaFoldDB" id="A0A914BIZ5"/>
<organism evidence="3 4">
    <name type="scientific">Patiria miniata</name>
    <name type="common">Bat star</name>
    <name type="synonym">Asterina miniata</name>
    <dbReference type="NCBI Taxonomy" id="46514"/>
    <lineage>
        <taxon>Eukaryota</taxon>
        <taxon>Metazoa</taxon>
        <taxon>Echinodermata</taxon>
        <taxon>Eleutherozoa</taxon>
        <taxon>Asterozoa</taxon>
        <taxon>Asteroidea</taxon>
        <taxon>Valvatacea</taxon>
        <taxon>Valvatida</taxon>
        <taxon>Asterinidae</taxon>
        <taxon>Patiria</taxon>
    </lineage>
</organism>
<dbReference type="Pfam" id="PF12796">
    <property type="entry name" value="Ank_2"/>
    <property type="match status" value="1"/>
</dbReference>
<dbReference type="GeneID" id="119743529"/>
<evidence type="ECO:0000256" key="1">
    <source>
        <dbReference type="PROSITE-ProRule" id="PRU00023"/>
    </source>
</evidence>
<dbReference type="PROSITE" id="PS50297">
    <property type="entry name" value="ANK_REP_REGION"/>
    <property type="match status" value="1"/>
</dbReference>
<dbReference type="SUPFAM" id="SSF48403">
    <property type="entry name" value="Ankyrin repeat"/>
    <property type="match status" value="1"/>
</dbReference>
<proteinExistence type="predicted"/>
<feature type="repeat" description="ANK" evidence="1">
    <location>
        <begin position="80"/>
        <end position="101"/>
    </location>
</feature>
<dbReference type="InterPro" id="IPR036770">
    <property type="entry name" value="Ankyrin_rpt-contain_sf"/>
</dbReference>
<evidence type="ECO:0000256" key="2">
    <source>
        <dbReference type="SAM" id="MobiDB-lite"/>
    </source>
</evidence>
<dbReference type="Gene3D" id="1.25.40.20">
    <property type="entry name" value="Ankyrin repeat-containing domain"/>
    <property type="match status" value="1"/>
</dbReference>
<protein>
    <submittedName>
        <fullName evidence="3">Uncharacterized protein</fullName>
    </submittedName>
</protein>
<name>A0A914BIZ5_PATMI</name>
<dbReference type="RefSeq" id="XP_038075880.1">
    <property type="nucleotide sequence ID" value="XM_038219952.1"/>
</dbReference>
<dbReference type="EnsemblMetazoa" id="XM_038219952.1">
    <property type="protein sequence ID" value="XP_038075880.1"/>
    <property type="gene ID" value="LOC119743529"/>
</dbReference>
<keyword evidence="1" id="KW-0040">ANK repeat</keyword>
<dbReference type="SMART" id="SM00248">
    <property type="entry name" value="ANK"/>
    <property type="match status" value="2"/>
</dbReference>
<keyword evidence="4" id="KW-1185">Reference proteome</keyword>
<feature type="compositionally biased region" description="Low complexity" evidence="2">
    <location>
        <begin position="140"/>
        <end position="157"/>
    </location>
</feature>
<dbReference type="PROSITE" id="PS50088">
    <property type="entry name" value="ANK_REPEAT"/>
    <property type="match status" value="1"/>
</dbReference>
<dbReference type="OrthoDB" id="5876368at2759"/>
<dbReference type="OMA" id="HYTAEGN"/>
<dbReference type="Proteomes" id="UP000887568">
    <property type="component" value="Unplaced"/>
</dbReference>